<feature type="region of interest" description="Disordered" evidence="1">
    <location>
        <begin position="11"/>
        <end position="39"/>
    </location>
</feature>
<evidence type="ECO:0000256" key="2">
    <source>
        <dbReference type="SAM" id="Phobius"/>
    </source>
</evidence>
<evidence type="ECO:0000256" key="1">
    <source>
        <dbReference type="SAM" id="MobiDB-lite"/>
    </source>
</evidence>
<feature type="compositionally biased region" description="Low complexity" evidence="1">
    <location>
        <begin position="473"/>
        <end position="489"/>
    </location>
</feature>
<dbReference type="VEuPathDB" id="FungiDB:CCM_08941"/>
<sequence length="506" mass="58543">MDLYKLYTAVTSRRSNSAPQDRDDAPQPQLQHNPGEASATELEQLPRAPAATHFTTNGDEISIKPRKLDRLTKLSALVNVAGLSRSRGRSPASRSRTARGAQHGQESTLLDRFFALPPELQFKVLSYLDFGDLERLRRTCHVFRASITPQVVRSLLHPNFNHHMHLTCRICLTQSRDHSGTTLLCTDKSDARWPLSSRCINCVWDQKGFDVGKKYLLGNHSAAFVCRWCGYPIAAHPAWNQPEFHKRCFKRYTQVVFLYYLTGVAQWLVVLIASGMCWRYFPSRAMWVAGVVSAGFVVTVWNYCLCAIRGTLMRTYHFALVLEALIFASWFPPLLKLYRINSQRTPYRAMNSYEMAMVVFILFNLICRGINIIGNAILLCEYKLWRHKKPDMSPARRTWIRTIELFIFFVEPQSVEHEYPAKWWFTRRRVPAPEQDDWPEIVGITAPEHQRQHHQYELYLQQLEHLHDLQHLNQQQQQHLNQHHQQQQHGAGPFELGAGHNIVPAP</sequence>
<name>A0A2H4SKP9_CORMI</name>
<evidence type="ECO:0000259" key="3">
    <source>
        <dbReference type="PROSITE" id="PS50181"/>
    </source>
</evidence>
<dbReference type="AlphaFoldDB" id="A0A2H4SKP9"/>
<proteinExistence type="predicted"/>
<organism evidence="4 5">
    <name type="scientific">Cordyceps militaris</name>
    <name type="common">Caterpillar fungus</name>
    <name type="synonym">Clavaria militaris</name>
    <dbReference type="NCBI Taxonomy" id="73501"/>
    <lineage>
        <taxon>Eukaryota</taxon>
        <taxon>Fungi</taxon>
        <taxon>Dikarya</taxon>
        <taxon>Ascomycota</taxon>
        <taxon>Pezizomycotina</taxon>
        <taxon>Sordariomycetes</taxon>
        <taxon>Hypocreomycetidae</taxon>
        <taxon>Hypocreales</taxon>
        <taxon>Cordycipitaceae</taxon>
        <taxon>Cordyceps</taxon>
    </lineage>
</organism>
<dbReference type="InterPro" id="IPR001810">
    <property type="entry name" value="F-box_dom"/>
</dbReference>
<protein>
    <submittedName>
        <fullName evidence="4">Cyclin-like F-box</fullName>
    </submittedName>
</protein>
<feature type="compositionally biased region" description="Low complexity" evidence="1">
    <location>
        <begin position="85"/>
        <end position="101"/>
    </location>
</feature>
<dbReference type="InterPro" id="IPR036047">
    <property type="entry name" value="F-box-like_dom_sf"/>
</dbReference>
<dbReference type="EMBL" id="CP023324">
    <property type="protein sequence ID" value="ATY63687.1"/>
    <property type="molecule type" value="Genomic_DNA"/>
</dbReference>
<keyword evidence="2" id="KW-0812">Transmembrane</keyword>
<dbReference type="OrthoDB" id="4759647at2759"/>
<evidence type="ECO:0000313" key="4">
    <source>
        <dbReference type="EMBL" id="ATY63687.1"/>
    </source>
</evidence>
<dbReference type="CDD" id="cd09917">
    <property type="entry name" value="F-box_SF"/>
    <property type="match status" value="1"/>
</dbReference>
<keyword evidence="2" id="KW-0472">Membrane</keyword>
<feature type="transmembrane region" description="Helical" evidence="2">
    <location>
        <begin position="355"/>
        <end position="379"/>
    </location>
</feature>
<gene>
    <name evidence="4" type="ORF">A9K55_009192</name>
</gene>
<feature type="region of interest" description="Disordered" evidence="1">
    <location>
        <begin position="85"/>
        <end position="104"/>
    </location>
</feature>
<feature type="transmembrane region" description="Helical" evidence="2">
    <location>
        <begin position="256"/>
        <end position="281"/>
    </location>
</feature>
<dbReference type="VEuPathDB" id="FungiDB:A9K55_009192"/>
<keyword evidence="2" id="KW-1133">Transmembrane helix</keyword>
<dbReference type="Proteomes" id="UP000323067">
    <property type="component" value="Chromosome vii"/>
</dbReference>
<dbReference type="SUPFAM" id="SSF81383">
    <property type="entry name" value="F-box domain"/>
    <property type="match status" value="1"/>
</dbReference>
<dbReference type="PROSITE" id="PS50181">
    <property type="entry name" value="FBOX"/>
    <property type="match status" value="1"/>
</dbReference>
<feature type="domain" description="F-box" evidence="3">
    <location>
        <begin position="110"/>
        <end position="163"/>
    </location>
</feature>
<dbReference type="Pfam" id="PF12937">
    <property type="entry name" value="F-box-like"/>
    <property type="match status" value="1"/>
</dbReference>
<accession>A0A2H4SKP9</accession>
<reference evidence="4 5" key="1">
    <citation type="journal article" date="2017" name="BMC Genomics">
        <title>Chromosome level assembly and secondary metabolite potential of the parasitic fungus Cordyceps militaris.</title>
        <authorList>
            <person name="Kramer G.J."/>
            <person name="Nodwell J.R."/>
        </authorList>
    </citation>
    <scope>NUCLEOTIDE SEQUENCE [LARGE SCALE GENOMIC DNA]</scope>
    <source>
        <strain evidence="4 5">ATCC 34164</strain>
    </source>
</reference>
<evidence type="ECO:0000313" key="5">
    <source>
        <dbReference type="Proteomes" id="UP000323067"/>
    </source>
</evidence>
<feature type="region of interest" description="Disordered" evidence="1">
    <location>
        <begin position="473"/>
        <end position="506"/>
    </location>
</feature>
<feature type="transmembrane region" description="Helical" evidence="2">
    <location>
        <begin position="315"/>
        <end position="335"/>
    </location>
</feature>
<feature type="transmembrane region" description="Helical" evidence="2">
    <location>
        <begin position="287"/>
        <end position="308"/>
    </location>
</feature>
<dbReference type="Gene3D" id="1.20.1280.50">
    <property type="match status" value="1"/>
</dbReference>